<dbReference type="Proteomes" id="UP000477386">
    <property type="component" value="Unassembled WGS sequence"/>
</dbReference>
<comment type="caution">
    <text evidence="2">The sequence shown here is derived from an EMBL/GenBank/DDBJ whole genome shotgun (WGS) entry which is preliminary data.</text>
</comment>
<dbReference type="SMART" id="SM00028">
    <property type="entry name" value="TPR"/>
    <property type="match status" value="3"/>
</dbReference>
<organism evidence="2 3">
    <name type="scientific">Spirosoma agri</name>
    <dbReference type="NCBI Taxonomy" id="1987381"/>
    <lineage>
        <taxon>Bacteria</taxon>
        <taxon>Pseudomonadati</taxon>
        <taxon>Bacteroidota</taxon>
        <taxon>Cytophagia</taxon>
        <taxon>Cytophagales</taxon>
        <taxon>Cytophagaceae</taxon>
        <taxon>Spirosoma</taxon>
    </lineage>
</organism>
<reference evidence="2 3" key="1">
    <citation type="submission" date="2020-02" db="EMBL/GenBank/DDBJ databases">
        <title>Draft genome sequence of two Spirosoma agri KCTC 52727 and Spirosoma terrae KCTC 52035.</title>
        <authorList>
            <person name="Rojas J."/>
            <person name="Ambika Manirajan B."/>
            <person name="Ratering S."/>
            <person name="Suarez C."/>
            <person name="Schnell S."/>
        </authorList>
    </citation>
    <scope>NUCLEOTIDE SEQUENCE [LARGE SCALE GENOMIC DNA]</scope>
    <source>
        <strain evidence="2 3">KCTC 52727</strain>
    </source>
</reference>
<name>A0A6M0IKZ3_9BACT</name>
<evidence type="ECO:0000313" key="3">
    <source>
        <dbReference type="Proteomes" id="UP000477386"/>
    </source>
</evidence>
<dbReference type="RefSeq" id="WP_164041322.1">
    <property type="nucleotide sequence ID" value="NZ_JAAGNZ010000002.1"/>
</dbReference>
<dbReference type="InterPro" id="IPR019734">
    <property type="entry name" value="TPR_rpt"/>
</dbReference>
<feature type="signal peptide" evidence="1">
    <location>
        <begin position="1"/>
        <end position="17"/>
    </location>
</feature>
<evidence type="ECO:0000313" key="2">
    <source>
        <dbReference type="EMBL" id="NEU68824.1"/>
    </source>
</evidence>
<keyword evidence="3" id="KW-1185">Reference proteome</keyword>
<dbReference type="EMBL" id="JAAGNZ010000002">
    <property type="protein sequence ID" value="NEU68824.1"/>
    <property type="molecule type" value="Genomic_DNA"/>
</dbReference>
<dbReference type="AlphaFoldDB" id="A0A6M0IKZ3"/>
<feature type="chain" id="PRO_5026995182" evidence="1">
    <location>
        <begin position="18"/>
        <end position="269"/>
    </location>
</feature>
<protein>
    <submittedName>
        <fullName evidence="2">Tetratricopeptide repeat protein</fullName>
    </submittedName>
</protein>
<dbReference type="InterPro" id="IPR011990">
    <property type="entry name" value="TPR-like_helical_dom_sf"/>
</dbReference>
<keyword evidence="1" id="KW-0732">Signal</keyword>
<evidence type="ECO:0000256" key="1">
    <source>
        <dbReference type="SAM" id="SignalP"/>
    </source>
</evidence>
<accession>A0A6M0IKZ3</accession>
<dbReference type="SUPFAM" id="SSF48452">
    <property type="entry name" value="TPR-like"/>
    <property type="match status" value="1"/>
</dbReference>
<sequence length="269" mass="30803">MKYAYLLLFFISIRANAQDSERFIQNAQSVLAMNRSAQMTFFTSARRDHTRLHTTVASPRDYHMQAMVYIWKHDYEQAVVWLEKTASLYPKELGFVGETYLSSLHDYERALQHLTAYDALTPAVNDMIGNNPVSYLIGLAYRGLGNQPKAIEQFSIGIDSLAVKHGPEWVNYRHFISRAVSYLAVQQPEKALADLDNALKNFNRSALAQYYKGQALCQLNRQNEARTAFNDASFFIKALRVERKGDYQEDEANPLYEPEIDDALANLKL</sequence>
<proteinExistence type="predicted"/>
<dbReference type="Gene3D" id="1.25.40.10">
    <property type="entry name" value="Tetratricopeptide repeat domain"/>
    <property type="match status" value="2"/>
</dbReference>
<gene>
    <name evidence="2" type="ORF">GK091_18195</name>
</gene>